<proteinExistence type="predicted"/>
<dbReference type="GO" id="GO:0016757">
    <property type="term" value="F:glycosyltransferase activity"/>
    <property type="evidence" value="ECO:0007669"/>
    <property type="project" value="TreeGrafter"/>
</dbReference>
<dbReference type="EMBL" id="MFLD01000028">
    <property type="protein sequence ID" value="OGG59261.1"/>
    <property type="molecule type" value="Genomic_DNA"/>
</dbReference>
<organism evidence="2 3">
    <name type="scientific">Candidatus Kaiserbacteria bacterium RIFCSPHIGHO2_02_FULL_49_16</name>
    <dbReference type="NCBI Taxonomy" id="1798490"/>
    <lineage>
        <taxon>Bacteria</taxon>
        <taxon>Candidatus Kaiseribacteriota</taxon>
    </lineage>
</organism>
<dbReference type="Gene3D" id="3.40.50.2000">
    <property type="entry name" value="Glycogen Phosphorylase B"/>
    <property type="match status" value="2"/>
</dbReference>
<sequence>MRLLIVTQAVDTQDPVLGFFHRWIEEFSKHCQSVHVICLKEGRHSLPTNVEVYSLGKEHVSRISYLVSRIKYALRFYKYIWILRKEYDAVFVHMNPEYVLLGGKFWRLWGKKIGLWYVHRQHSLMLTIAGLFANIIFTSASGSIGLKNSKIKIVGHGIDTGRFSSVPMKAMNNSAPRIVSVGRITPIKSLETIINAVALLRAGGVPAKLDLIGSPVMEGDVAYEKNLHVLVEKNNAGGYVSFLGSIQNDKMPAVYAGYDVSINACPDGGIDKAVLESMAAGIPVLVSNKSFSDYLGKYAQDFTFAFADAENLAQRIRALLARTDVMEVKHVLRKGAEARADVGALIPVIIAAYGSGTKTNHNAGNQL</sequence>
<gene>
    <name evidence="2" type="ORF">A3C86_02445</name>
</gene>
<evidence type="ECO:0000313" key="3">
    <source>
        <dbReference type="Proteomes" id="UP000178042"/>
    </source>
</evidence>
<dbReference type="InterPro" id="IPR001296">
    <property type="entry name" value="Glyco_trans_1"/>
</dbReference>
<dbReference type="CDD" id="cd03801">
    <property type="entry name" value="GT4_PimA-like"/>
    <property type="match status" value="1"/>
</dbReference>
<evidence type="ECO:0000259" key="1">
    <source>
        <dbReference type="Pfam" id="PF00534"/>
    </source>
</evidence>
<protein>
    <recommendedName>
        <fullName evidence="1">Glycosyl transferase family 1 domain-containing protein</fullName>
    </recommendedName>
</protein>
<reference evidence="2 3" key="1">
    <citation type="journal article" date="2016" name="Nat. Commun.">
        <title>Thousands of microbial genomes shed light on interconnected biogeochemical processes in an aquifer system.</title>
        <authorList>
            <person name="Anantharaman K."/>
            <person name="Brown C.T."/>
            <person name="Hug L.A."/>
            <person name="Sharon I."/>
            <person name="Castelle C.J."/>
            <person name="Probst A.J."/>
            <person name="Thomas B.C."/>
            <person name="Singh A."/>
            <person name="Wilkins M.J."/>
            <person name="Karaoz U."/>
            <person name="Brodie E.L."/>
            <person name="Williams K.H."/>
            <person name="Hubbard S.S."/>
            <person name="Banfield J.F."/>
        </authorList>
    </citation>
    <scope>NUCLEOTIDE SEQUENCE [LARGE SCALE GENOMIC DNA]</scope>
</reference>
<dbReference type="Pfam" id="PF00534">
    <property type="entry name" value="Glycos_transf_1"/>
    <property type="match status" value="1"/>
</dbReference>
<dbReference type="Proteomes" id="UP000178042">
    <property type="component" value="Unassembled WGS sequence"/>
</dbReference>
<dbReference type="PANTHER" id="PTHR45947">
    <property type="entry name" value="SULFOQUINOVOSYL TRANSFERASE SQD2"/>
    <property type="match status" value="1"/>
</dbReference>
<comment type="caution">
    <text evidence="2">The sequence shown here is derived from an EMBL/GenBank/DDBJ whole genome shotgun (WGS) entry which is preliminary data.</text>
</comment>
<dbReference type="AlphaFoldDB" id="A0A1F6DD07"/>
<evidence type="ECO:0000313" key="2">
    <source>
        <dbReference type="EMBL" id="OGG59261.1"/>
    </source>
</evidence>
<dbReference type="PANTHER" id="PTHR45947:SF3">
    <property type="entry name" value="SULFOQUINOVOSYL TRANSFERASE SQD2"/>
    <property type="match status" value="1"/>
</dbReference>
<dbReference type="InterPro" id="IPR050194">
    <property type="entry name" value="Glycosyltransferase_grp1"/>
</dbReference>
<accession>A0A1F6DD07</accession>
<feature type="domain" description="Glycosyl transferase family 1" evidence="1">
    <location>
        <begin position="173"/>
        <end position="327"/>
    </location>
</feature>
<dbReference type="SUPFAM" id="SSF53756">
    <property type="entry name" value="UDP-Glycosyltransferase/glycogen phosphorylase"/>
    <property type="match status" value="1"/>
</dbReference>
<name>A0A1F6DD07_9BACT</name>